<evidence type="ECO:0000313" key="1">
    <source>
        <dbReference type="EMBL" id="NEE02872.1"/>
    </source>
</evidence>
<evidence type="ECO:0000313" key="2">
    <source>
        <dbReference type="Proteomes" id="UP000475214"/>
    </source>
</evidence>
<comment type="caution">
    <text evidence="1">The sequence shown here is derived from an EMBL/GenBank/DDBJ whole genome shotgun (WGS) entry which is preliminary data.</text>
</comment>
<name>A0A6L9SEE5_9ACTN</name>
<reference evidence="1 2" key="1">
    <citation type="submission" date="2020-02" db="EMBL/GenBank/DDBJ databases">
        <authorList>
            <person name="Li X.-J."/>
            <person name="Han X.-M."/>
        </authorList>
    </citation>
    <scope>NUCLEOTIDE SEQUENCE [LARGE SCALE GENOMIC DNA]</scope>
    <source>
        <strain evidence="1 2">CCTCC AB 2017055</strain>
    </source>
</reference>
<gene>
    <name evidence="1" type="ORF">G1H10_22160</name>
</gene>
<organism evidence="1 2">
    <name type="scientific">Phytoactinopolyspora halotolerans</name>
    <dbReference type="NCBI Taxonomy" id="1981512"/>
    <lineage>
        <taxon>Bacteria</taxon>
        <taxon>Bacillati</taxon>
        <taxon>Actinomycetota</taxon>
        <taxon>Actinomycetes</taxon>
        <taxon>Jiangellales</taxon>
        <taxon>Jiangellaceae</taxon>
        <taxon>Phytoactinopolyspora</taxon>
    </lineage>
</organism>
<dbReference type="AlphaFoldDB" id="A0A6L9SEE5"/>
<accession>A0A6L9SEE5</accession>
<protein>
    <submittedName>
        <fullName evidence="1">Uncharacterized protein</fullName>
    </submittedName>
</protein>
<dbReference type="EMBL" id="JAAGOA010000017">
    <property type="protein sequence ID" value="NEE02872.1"/>
    <property type="molecule type" value="Genomic_DNA"/>
</dbReference>
<dbReference type="Proteomes" id="UP000475214">
    <property type="component" value="Unassembled WGS sequence"/>
</dbReference>
<proteinExistence type="predicted"/>
<sequence length="254" mass="27054">MHVSDGGRDLCVEPDLYAEPLAYPGTPARADGLLVDGRFTEVEPAELEPALRRFRVAGLGERRPVIAVGSNASPGQLWRKLRGKAGGRLVLPITLVEVVGVVAGVSAHVSRPGYLPATPVVAPGRRSTFPAIWLDAQQLPVMDATEPNYDRVPLPTAACEPVAAEVGAAVTCPFEVYATRHGHLVDPSGSPLPVRPQPQLLSGLLAESPALRELAGPAPGVFVAVMRADPAARSRARQIFHDERRVRRGAVYRA</sequence>
<keyword evidence="2" id="KW-1185">Reference proteome</keyword>
<dbReference type="RefSeq" id="WP_163741832.1">
    <property type="nucleotide sequence ID" value="NZ_JAAGOA010000017.1"/>
</dbReference>